<feature type="chain" id="PRO_5027670036" evidence="1">
    <location>
        <begin position="19"/>
        <end position="276"/>
    </location>
</feature>
<dbReference type="PANTHER" id="PTHR19143">
    <property type="entry name" value="FIBRINOGEN/TENASCIN/ANGIOPOEITIN"/>
    <property type="match status" value="1"/>
</dbReference>
<sequence>MLCLGILLCLLALSSSIGQDQEDVCNLLYICDNVSELKSEITAVREEQQHQTEILEGLPWCVTKPYPLSCAEVSKTTKLHIRVPEYSEDPFEVACDQRSHGGGWTIILRRNDGSQDFYLEWEDYKHGFGQLGNEFFLGLDKIHAITTAETQELLVLLEDYEGDQRYEMYDDFKVGSESNNYILESVGSASGDAGDSLTAHQGMMFTTKDRKNDGDEDCAARFTGAWWYRNCHVSNLCGKYGDNTHGKGVTWNSFRGHDYSLKRAVMMIRPRTSALN</sequence>
<evidence type="ECO:0000256" key="1">
    <source>
        <dbReference type="SAM" id="SignalP"/>
    </source>
</evidence>
<feature type="signal peptide" evidence="1">
    <location>
        <begin position="1"/>
        <end position="18"/>
    </location>
</feature>
<dbReference type="AlphaFoldDB" id="A0A6P4JTU1"/>
<reference evidence="4" key="2">
    <citation type="submission" date="2025-08" db="UniProtKB">
        <authorList>
            <consortium name="RefSeq"/>
        </authorList>
    </citation>
    <scope>IDENTIFICATION</scope>
    <source>
        <strain evidence="4">14028-0561.14</strain>
        <tissue evidence="4">Whole fly</tissue>
    </source>
</reference>
<dbReference type="GeneID" id="108086114"/>
<dbReference type="OrthoDB" id="6145874at2759"/>
<evidence type="ECO:0000259" key="2">
    <source>
        <dbReference type="PROSITE" id="PS51406"/>
    </source>
</evidence>
<name>A0A6P4JTU1_DROKI</name>
<dbReference type="CDD" id="cd00087">
    <property type="entry name" value="FReD"/>
    <property type="match status" value="1"/>
</dbReference>
<reference evidence="3" key="1">
    <citation type="submission" date="2025-05" db="UniProtKB">
        <authorList>
            <consortium name="RefSeq"/>
        </authorList>
    </citation>
    <scope>NUCLEOTIDE SEQUENCE [LARGE SCALE GENOMIC DNA]</scope>
    <source>
        <strain evidence="3">14028-0561.14</strain>
    </source>
</reference>
<feature type="domain" description="Fibrinogen C-terminal" evidence="2">
    <location>
        <begin position="61"/>
        <end position="272"/>
    </location>
</feature>
<organism evidence="3 4">
    <name type="scientific">Drosophila kikkawai</name>
    <name type="common">Fruit fly</name>
    <dbReference type="NCBI Taxonomy" id="30033"/>
    <lineage>
        <taxon>Eukaryota</taxon>
        <taxon>Metazoa</taxon>
        <taxon>Ecdysozoa</taxon>
        <taxon>Arthropoda</taxon>
        <taxon>Hexapoda</taxon>
        <taxon>Insecta</taxon>
        <taxon>Pterygota</taxon>
        <taxon>Neoptera</taxon>
        <taxon>Endopterygota</taxon>
        <taxon>Diptera</taxon>
        <taxon>Brachycera</taxon>
        <taxon>Muscomorpha</taxon>
        <taxon>Ephydroidea</taxon>
        <taxon>Drosophilidae</taxon>
        <taxon>Drosophila</taxon>
        <taxon>Sophophora</taxon>
    </lineage>
</organism>
<dbReference type="RefSeq" id="XP_017038438.1">
    <property type="nucleotide sequence ID" value="XM_017182949.2"/>
</dbReference>
<dbReference type="InterPro" id="IPR036056">
    <property type="entry name" value="Fibrinogen-like_C"/>
</dbReference>
<evidence type="ECO:0000313" key="3">
    <source>
        <dbReference type="Proteomes" id="UP001652661"/>
    </source>
</evidence>
<dbReference type="GO" id="GO:0005615">
    <property type="term" value="C:extracellular space"/>
    <property type="evidence" value="ECO:0007669"/>
    <property type="project" value="TreeGrafter"/>
</dbReference>
<dbReference type="PROSITE" id="PS51406">
    <property type="entry name" value="FIBRINOGEN_C_2"/>
    <property type="match status" value="1"/>
</dbReference>
<gene>
    <name evidence="4" type="primary">LOC108086114</name>
</gene>
<dbReference type="InterPro" id="IPR014716">
    <property type="entry name" value="Fibrinogen_a/b/g_C_1"/>
</dbReference>
<proteinExistence type="predicted"/>
<evidence type="ECO:0000313" key="4">
    <source>
        <dbReference type="RefSeq" id="XP_017038438.1"/>
    </source>
</evidence>
<protein>
    <submittedName>
        <fullName evidence="4">Ficolin-2-like</fullName>
    </submittedName>
</protein>
<dbReference type="InterPro" id="IPR050373">
    <property type="entry name" value="Fibrinogen_C-term_domain"/>
</dbReference>
<dbReference type="SMART" id="SM00186">
    <property type="entry name" value="FBG"/>
    <property type="match status" value="1"/>
</dbReference>
<keyword evidence="1" id="KW-0732">Signal</keyword>
<accession>A0A6P4JTU1</accession>
<dbReference type="Gene3D" id="3.90.215.10">
    <property type="entry name" value="Gamma Fibrinogen, chain A, domain 1"/>
    <property type="match status" value="1"/>
</dbReference>
<keyword evidence="3" id="KW-1185">Reference proteome</keyword>
<dbReference type="InterPro" id="IPR002181">
    <property type="entry name" value="Fibrinogen_a/b/g_C_dom"/>
</dbReference>
<dbReference type="Pfam" id="PF00147">
    <property type="entry name" value="Fibrinogen_C"/>
    <property type="match status" value="1"/>
</dbReference>
<dbReference type="SUPFAM" id="SSF56496">
    <property type="entry name" value="Fibrinogen C-terminal domain-like"/>
    <property type="match status" value="1"/>
</dbReference>
<dbReference type="Proteomes" id="UP001652661">
    <property type="component" value="Chromosome 2L"/>
</dbReference>